<evidence type="ECO:0000313" key="2">
    <source>
        <dbReference type="Proteomes" id="UP000192638"/>
    </source>
</evidence>
<gene>
    <name evidence="1" type="ORF">B6U60_09960</name>
</gene>
<name>A0A1V9QNG5_9LACO</name>
<accession>A0A1V9QNG5</accession>
<comment type="caution">
    <text evidence="1">The sequence shown here is derived from an EMBL/GenBank/DDBJ whole genome shotgun (WGS) entry which is preliminary data.</text>
</comment>
<protein>
    <submittedName>
        <fullName evidence="1">Uncharacterized protein</fullName>
    </submittedName>
</protein>
<evidence type="ECO:0000313" key="1">
    <source>
        <dbReference type="EMBL" id="OQQ81586.1"/>
    </source>
</evidence>
<proteinExistence type="predicted"/>
<dbReference type="Proteomes" id="UP000192638">
    <property type="component" value="Unassembled WGS sequence"/>
</dbReference>
<sequence>MENKFMQVTVFLASGKTFHFKSVKSCEEVEEYNDEFALIIHYHGEKTGKDRAVRFSLMNDNIIGYAVDEEMSEF</sequence>
<organism evidence="1 2">
    <name type="scientific">Ligilactobacillus salivarius</name>
    <dbReference type="NCBI Taxonomy" id="1624"/>
    <lineage>
        <taxon>Bacteria</taxon>
        <taxon>Bacillati</taxon>
        <taxon>Bacillota</taxon>
        <taxon>Bacilli</taxon>
        <taxon>Lactobacillales</taxon>
        <taxon>Lactobacillaceae</taxon>
        <taxon>Ligilactobacillus</taxon>
    </lineage>
</organism>
<dbReference type="EMBL" id="NBEB01000110">
    <property type="protein sequence ID" value="OQQ81586.1"/>
    <property type="molecule type" value="Genomic_DNA"/>
</dbReference>
<dbReference type="AlphaFoldDB" id="A0A1V9QNG5"/>
<dbReference type="RefSeq" id="WP_081531119.1">
    <property type="nucleotide sequence ID" value="NZ_NBEB01000110.1"/>
</dbReference>
<reference evidence="1 2" key="1">
    <citation type="submission" date="2017-03" db="EMBL/GenBank/DDBJ databases">
        <title>Phylogenomics and comparative genomics of Lactobacillus salivarius, a mammalian gut commensal.</title>
        <authorList>
            <person name="Harris H.M."/>
        </authorList>
    </citation>
    <scope>NUCLEOTIDE SEQUENCE [LARGE SCALE GENOMIC DNA]</scope>
    <source>
        <strain evidence="1 2">LMG 14477</strain>
    </source>
</reference>